<dbReference type="SUPFAM" id="SSF53720">
    <property type="entry name" value="ALDH-like"/>
    <property type="match status" value="1"/>
</dbReference>
<dbReference type="InterPro" id="IPR016161">
    <property type="entry name" value="Ald_DH/histidinol_DH"/>
</dbReference>
<evidence type="ECO:0000256" key="4">
    <source>
        <dbReference type="RuleBase" id="RU003345"/>
    </source>
</evidence>
<evidence type="ECO:0000256" key="1">
    <source>
        <dbReference type="ARBA" id="ARBA00009986"/>
    </source>
</evidence>
<dbReference type="Gene3D" id="3.40.309.10">
    <property type="entry name" value="Aldehyde Dehydrogenase, Chain A, domain 2"/>
    <property type="match status" value="1"/>
</dbReference>
<evidence type="ECO:0000256" key="3">
    <source>
        <dbReference type="PROSITE-ProRule" id="PRU10007"/>
    </source>
</evidence>
<dbReference type="AlphaFoldDB" id="A0A1H8U6H4"/>
<dbReference type="STRING" id="569882.SAMN04490248_11861"/>
<dbReference type="InterPro" id="IPR029510">
    <property type="entry name" value="Ald_DH_CS_GLU"/>
</dbReference>
<evidence type="ECO:0000313" key="7">
    <source>
        <dbReference type="Proteomes" id="UP000198893"/>
    </source>
</evidence>
<sequence>MKMDQIDDILPDGRLFLAGEWREGTGAEITSVFPADGRVNRVLRGASAADGQEAIARAKAVQADPAWRVLKPHERARHLYRIADGIEANIDRISMIQSCDTGKTLRETAALAASAAGTFRYYGAVLETMDDELTAQRADSLTLSVHEPLGLVAAITPWNSPIASDAQKVAPALAAGNAVLLKPASWSPLTALELARIVEEAGLPRGLFSVLPGAGREIGNLLVEHPDIARVSFTGGTSTGRMIARKAAEKLMPVSLELGGKSPTIVFDDADMDLALAGVLFGIFSSSGQSCIAGSRLFVQRGVYDTFVGRLVAATRALRVGHPFDAATQVAPLIHEDHRREVAAHVAAALEAGAELLCGGAAPEGDAYAGGSYYLPTILAGVKNTDRICREEVFGPVLAVLPFDDEEDVIAQANDNDYGLACGIWTSDFRKAWRVGRAIRSGTIWHNTYKQFSISTPFGGEGDSGTGREKGRQGLRAYMAQKSFYTDMTGAPHPWAADTVRAT</sequence>
<accession>A0A1H8U6H4</accession>
<dbReference type="Proteomes" id="UP000198893">
    <property type="component" value="Unassembled WGS sequence"/>
</dbReference>
<dbReference type="PROSITE" id="PS00687">
    <property type="entry name" value="ALDEHYDE_DEHYDR_GLU"/>
    <property type="match status" value="1"/>
</dbReference>
<dbReference type="PANTHER" id="PTHR11699">
    <property type="entry name" value="ALDEHYDE DEHYDROGENASE-RELATED"/>
    <property type="match status" value="1"/>
</dbReference>
<dbReference type="InterPro" id="IPR016163">
    <property type="entry name" value="Ald_DH_C"/>
</dbReference>
<keyword evidence="2 4" id="KW-0560">Oxidoreductase</keyword>
<feature type="active site" evidence="3">
    <location>
        <position position="257"/>
    </location>
</feature>
<dbReference type="EMBL" id="FODS01000018">
    <property type="protein sequence ID" value="SEO98771.1"/>
    <property type="molecule type" value="Genomic_DNA"/>
</dbReference>
<dbReference type="FunFam" id="3.40.309.10:FF:000012">
    <property type="entry name" value="Betaine aldehyde dehydrogenase"/>
    <property type="match status" value="1"/>
</dbReference>
<evidence type="ECO:0000313" key="6">
    <source>
        <dbReference type="EMBL" id="SEO98771.1"/>
    </source>
</evidence>
<gene>
    <name evidence="6" type="ORF">SAMN04490248_11861</name>
</gene>
<keyword evidence="7" id="KW-1185">Reference proteome</keyword>
<dbReference type="PROSITE" id="PS00070">
    <property type="entry name" value="ALDEHYDE_DEHYDR_CYS"/>
    <property type="match status" value="1"/>
</dbReference>
<evidence type="ECO:0000259" key="5">
    <source>
        <dbReference type="Pfam" id="PF00171"/>
    </source>
</evidence>
<organism evidence="6 7">
    <name type="scientific">Salinihabitans flavidus</name>
    <dbReference type="NCBI Taxonomy" id="569882"/>
    <lineage>
        <taxon>Bacteria</taxon>
        <taxon>Pseudomonadati</taxon>
        <taxon>Pseudomonadota</taxon>
        <taxon>Alphaproteobacteria</taxon>
        <taxon>Rhodobacterales</taxon>
        <taxon>Roseobacteraceae</taxon>
        <taxon>Salinihabitans</taxon>
    </lineage>
</organism>
<dbReference type="GO" id="GO:0016620">
    <property type="term" value="F:oxidoreductase activity, acting on the aldehyde or oxo group of donors, NAD or NADP as acceptor"/>
    <property type="evidence" value="ECO:0007669"/>
    <property type="project" value="InterPro"/>
</dbReference>
<protein>
    <submittedName>
        <fullName evidence="6">Acyl-CoA reductase</fullName>
    </submittedName>
</protein>
<dbReference type="Gene3D" id="3.40.605.10">
    <property type="entry name" value="Aldehyde Dehydrogenase, Chain A, domain 1"/>
    <property type="match status" value="1"/>
</dbReference>
<dbReference type="InterPro" id="IPR015590">
    <property type="entry name" value="Aldehyde_DH_dom"/>
</dbReference>
<comment type="similarity">
    <text evidence="1 4">Belongs to the aldehyde dehydrogenase family.</text>
</comment>
<dbReference type="CDD" id="cd07114">
    <property type="entry name" value="ALDH_DhaS"/>
    <property type="match status" value="1"/>
</dbReference>
<reference evidence="6 7" key="1">
    <citation type="submission" date="2016-10" db="EMBL/GenBank/DDBJ databases">
        <authorList>
            <person name="de Groot N.N."/>
        </authorList>
    </citation>
    <scope>NUCLEOTIDE SEQUENCE [LARGE SCALE GENOMIC DNA]</scope>
    <source>
        <strain evidence="6 7">DSM 27842</strain>
    </source>
</reference>
<proteinExistence type="inferred from homology"/>
<dbReference type="FunFam" id="3.40.605.10:FF:000007">
    <property type="entry name" value="NAD/NADP-dependent betaine aldehyde dehydrogenase"/>
    <property type="match status" value="1"/>
</dbReference>
<evidence type="ECO:0000256" key="2">
    <source>
        <dbReference type="ARBA" id="ARBA00023002"/>
    </source>
</evidence>
<feature type="domain" description="Aldehyde dehydrogenase" evidence="5">
    <location>
        <begin position="21"/>
        <end position="483"/>
    </location>
</feature>
<dbReference type="InterPro" id="IPR016160">
    <property type="entry name" value="Ald_DH_CS_CYS"/>
</dbReference>
<dbReference type="InterPro" id="IPR016162">
    <property type="entry name" value="Ald_DH_N"/>
</dbReference>
<dbReference type="Pfam" id="PF00171">
    <property type="entry name" value="Aldedh"/>
    <property type="match status" value="1"/>
</dbReference>
<name>A0A1H8U6H4_9RHOB</name>
<dbReference type="RefSeq" id="WP_245729488.1">
    <property type="nucleotide sequence ID" value="NZ_FODS01000018.1"/>
</dbReference>